<evidence type="ECO:0000313" key="4">
    <source>
        <dbReference type="Proteomes" id="UP000185680"/>
    </source>
</evidence>
<dbReference type="AlphaFoldDB" id="A0A163CM80"/>
<evidence type="ECO:0000313" key="2">
    <source>
        <dbReference type="EMBL" id="OAD43612.1"/>
    </source>
</evidence>
<evidence type="ECO:0000313" key="1">
    <source>
        <dbReference type="EMBL" id="AOW14365.1"/>
    </source>
</evidence>
<sequence>MKSVEEQHLSISNWFKNNEIHFEQVDGHWSYKTDINGTSTLVSIISLERGVVQLADLQLSIDERKVNQLLPLVNALNTKLPYGGAEIGIDTFNFKVYIFWNNANQLASDLDHAVDLLSFFIVKYYSIIRACCDDLITVEDAIKKI</sequence>
<evidence type="ECO:0000313" key="3">
    <source>
        <dbReference type="Proteomes" id="UP000185657"/>
    </source>
</evidence>
<dbReference type="KEGG" id="hyl:LPB072_17495"/>
<accession>A0A163CM80</accession>
<name>A0A163CM80_9BURK</name>
<dbReference type="EMBL" id="CP017476">
    <property type="protein sequence ID" value="AOW14365.1"/>
    <property type="molecule type" value="Genomic_DNA"/>
</dbReference>
<dbReference type="RefSeq" id="WP_066085792.1">
    <property type="nucleotide sequence ID" value="NZ_CP017476.1"/>
</dbReference>
<dbReference type="Proteomes" id="UP000185680">
    <property type="component" value="Chromosome"/>
</dbReference>
<dbReference type="Proteomes" id="UP000185657">
    <property type="component" value="Unassembled WGS sequence"/>
</dbReference>
<reference evidence="1 4" key="2">
    <citation type="submission" date="2016-10" db="EMBL/GenBank/DDBJ databases">
        <title>Hydorgenophaga sp. LPB0072 isolated from gastropod.</title>
        <authorList>
            <person name="Kim E."/>
            <person name="Yi H."/>
        </authorList>
    </citation>
    <scope>NUCLEOTIDE SEQUENCE [LARGE SCALE GENOMIC DNA]</scope>
    <source>
        <strain evidence="1 4">LPB0072</strain>
    </source>
</reference>
<protein>
    <submittedName>
        <fullName evidence="1">Uncharacterized protein</fullName>
    </submittedName>
</protein>
<proteinExistence type="predicted"/>
<gene>
    <name evidence="1" type="ORF">LPB072_17495</name>
    <name evidence="2" type="ORF">LPB72_03540</name>
</gene>
<organism evidence="1 4">
    <name type="scientific">Hydrogenophaga crassostreae</name>
    <dbReference type="NCBI Taxonomy" id="1763535"/>
    <lineage>
        <taxon>Bacteria</taxon>
        <taxon>Pseudomonadati</taxon>
        <taxon>Pseudomonadota</taxon>
        <taxon>Betaproteobacteria</taxon>
        <taxon>Burkholderiales</taxon>
        <taxon>Comamonadaceae</taxon>
        <taxon>Hydrogenophaga</taxon>
    </lineage>
</organism>
<dbReference type="EMBL" id="LVWD01000003">
    <property type="protein sequence ID" value="OAD43612.1"/>
    <property type="molecule type" value="Genomic_DNA"/>
</dbReference>
<keyword evidence="3" id="KW-1185">Reference proteome</keyword>
<reference evidence="2 3" key="1">
    <citation type="submission" date="2016-02" db="EMBL/GenBank/DDBJ databases">
        <title>Draft genome sequence of Hydrogenophaga sp. LPB0072.</title>
        <authorList>
            <person name="Shin S.-K."/>
            <person name="Yi H."/>
        </authorList>
    </citation>
    <scope>NUCLEOTIDE SEQUENCE [LARGE SCALE GENOMIC DNA]</scope>
    <source>
        <strain evidence="2 3">LPB0072</strain>
    </source>
</reference>